<accession>A0A9P8T1M8</accession>
<dbReference type="Pfam" id="PF00085">
    <property type="entry name" value="Thioredoxin"/>
    <property type="match status" value="1"/>
</dbReference>
<evidence type="ECO:0000313" key="4">
    <source>
        <dbReference type="EMBL" id="KAH3661866.1"/>
    </source>
</evidence>
<evidence type="ECO:0000256" key="2">
    <source>
        <dbReference type="SAM" id="Phobius"/>
    </source>
</evidence>
<dbReference type="RefSeq" id="XP_046058970.1">
    <property type="nucleotide sequence ID" value="XM_046207292.1"/>
</dbReference>
<sequence>MWNFLDNERVSRLQNLSMNSFLVAFSFGSEIGHISATLAHLTAVHQPMAMHKHGPWKWELASHQETRPMNAVEFDNLLANKMNKSVRQRLRSRAFQQRGVVHGWLDKRGVGFEQLDQTVLETAESEEVVLLRLECHGSPGFLGHHFPVHFLHVLIGVEAFVRHRIPAGVLTFVDMAIFLENGPEMLDSREMVGVCCSDESVVVDVACGCELFKFGRQPVTEQFRILSNSLSGSLDMLALLFFVSLAHAFYSNSRYVYELTPDSFEDVVFGTNHTTVVEFYAPWCGYCQQFRPHYAKAAKAGSEVAQFAAVDCNEDANKPLCNKYKIEGFPTVLVFRAPIWSGKNERKSTHVPDQFRGERTATQLLDFVKGRVRNYVKRVSPNNISKFLSPNDKPRVLLLTSKTSVSPMFKSVAIDYLGKVELGYITVNDKNRDVVAQHLDIAKLPQIVIIDKDGNQNVYEGPSEKLAIEKALSEYADPGDGELSERGAFLKGIKSKLYKSMRDFKKRKSPKSKKSKKSKSKSPAKDELHLDTCTSKPAPKPQSSGASEPSRSVSSLLTGTKSRKQHYEGAQKRSLDSSQTPSSEADPDTSIEIVEPEPKVRKTDPAEDLRLLKAQARLPLAERLRPSNLDDYIGQQHLVGEGGILRGFILNDRIQSMILWGGTQRVQTDQETHYRVYR</sequence>
<feature type="transmembrane region" description="Helical" evidence="2">
    <location>
        <begin position="20"/>
        <end position="43"/>
    </location>
</feature>
<dbReference type="Gene3D" id="3.40.30.10">
    <property type="entry name" value="Glutaredoxin"/>
    <property type="match status" value="2"/>
</dbReference>
<dbReference type="GO" id="GO:0005788">
    <property type="term" value="C:endoplasmic reticulum lumen"/>
    <property type="evidence" value="ECO:0007669"/>
    <property type="project" value="TreeGrafter"/>
</dbReference>
<comment type="caution">
    <text evidence="4">The sequence shown here is derived from an EMBL/GenBank/DDBJ whole genome shotgun (WGS) entry which is preliminary data.</text>
</comment>
<dbReference type="PANTHER" id="PTHR45815">
    <property type="entry name" value="PROTEIN DISULFIDE-ISOMERASE A6"/>
    <property type="match status" value="1"/>
</dbReference>
<dbReference type="GeneID" id="70238009"/>
<dbReference type="Proteomes" id="UP000769157">
    <property type="component" value="Unassembled WGS sequence"/>
</dbReference>
<feature type="domain" description="Thioredoxin" evidence="3">
    <location>
        <begin position="240"/>
        <end position="373"/>
    </location>
</feature>
<keyword evidence="2" id="KW-0812">Transmembrane</keyword>
<reference evidence="4" key="1">
    <citation type="journal article" date="2021" name="Open Biol.">
        <title>Shared evolutionary footprints suggest mitochondrial oxidative damage underlies multiple complex I losses in fungi.</title>
        <authorList>
            <person name="Schikora-Tamarit M.A."/>
            <person name="Marcet-Houben M."/>
            <person name="Nosek J."/>
            <person name="Gabaldon T."/>
        </authorList>
    </citation>
    <scope>NUCLEOTIDE SEQUENCE</scope>
    <source>
        <strain evidence="4">CBS6075</strain>
    </source>
</reference>
<feature type="region of interest" description="Disordered" evidence="1">
    <location>
        <begin position="501"/>
        <end position="607"/>
    </location>
</feature>
<dbReference type="SUPFAM" id="SSF52833">
    <property type="entry name" value="Thioredoxin-like"/>
    <property type="match status" value="2"/>
</dbReference>
<dbReference type="PROSITE" id="PS00194">
    <property type="entry name" value="THIOREDOXIN_1"/>
    <property type="match status" value="1"/>
</dbReference>
<dbReference type="GO" id="GO:0015035">
    <property type="term" value="F:protein-disulfide reductase activity"/>
    <property type="evidence" value="ECO:0007669"/>
    <property type="project" value="TreeGrafter"/>
</dbReference>
<dbReference type="OrthoDB" id="10264505at2759"/>
<dbReference type="InterPro" id="IPR036249">
    <property type="entry name" value="Thioredoxin-like_sf"/>
</dbReference>
<reference evidence="4" key="2">
    <citation type="submission" date="2021-01" db="EMBL/GenBank/DDBJ databases">
        <authorList>
            <person name="Schikora-Tamarit M.A."/>
        </authorList>
    </citation>
    <scope>NUCLEOTIDE SEQUENCE</scope>
    <source>
        <strain evidence="4">CBS6075</strain>
    </source>
</reference>
<name>A0A9P8T1M8_9ASCO</name>
<organism evidence="4 5">
    <name type="scientific">Ogataea philodendri</name>
    <dbReference type="NCBI Taxonomy" id="1378263"/>
    <lineage>
        <taxon>Eukaryota</taxon>
        <taxon>Fungi</taxon>
        <taxon>Dikarya</taxon>
        <taxon>Ascomycota</taxon>
        <taxon>Saccharomycotina</taxon>
        <taxon>Pichiomycetes</taxon>
        <taxon>Pichiales</taxon>
        <taxon>Pichiaceae</taxon>
        <taxon>Ogataea</taxon>
    </lineage>
</organism>
<keyword evidence="2" id="KW-0472">Membrane</keyword>
<dbReference type="PRINTS" id="PR00421">
    <property type="entry name" value="THIOREDOXIN"/>
</dbReference>
<feature type="compositionally biased region" description="Polar residues" evidence="1">
    <location>
        <begin position="541"/>
        <end position="560"/>
    </location>
</feature>
<proteinExistence type="predicted"/>
<gene>
    <name evidence="4" type="ORF">OGAPHI_006045</name>
</gene>
<dbReference type="AlphaFoldDB" id="A0A9P8T1M8"/>
<dbReference type="PANTHER" id="PTHR45815:SF3">
    <property type="entry name" value="PROTEIN DISULFIDE-ISOMERASE A6"/>
    <property type="match status" value="1"/>
</dbReference>
<dbReference type="GO" id="GO:0034976">
    <property type="term" value="P:response to endoplasmic reticulum stress"/>
    <property type="evidence" value="ECO:0007669"/>
    <property type="project" value="TreeGrafter"/>
</dbReference>
<protein>
    <recommendedName>
        <fullName evidence="3">Thioredoxin domain-containing protein</fullName>
    </recommendedName>
</protein>
<dbReference type="PROSITE" id="PS51352">
    <property type="entry name" value="THIOREDOXIN_2"/>
    <property type="match status" value="1"/>
</dbReference>
<evidence type="ECO:0000256" key="1">
    <source>
        <dbReference type="SAM" id="MobiDB-lite"/>
    </source>
</evidence>
<evidence type="ECO:0000313" key="5">
    <source>
        <dbReference type="Proteomes" id="UP000769157"/>
    </source>
</evidence>
<dbReference type="InterPro" id="IPR013766">
    <property type="entry name" value="Thioredoxin_domain"/>
</dbReference>
<keyword evidence="2" id="KW-1133">Transmembrane helix</keyword>
<dbReference type="EMBL" id="JAEUBE010000414">
    <property type="protein sequence ID" value="KAH3661866.1"/>
    <property type="molecule type" value="Genomic_DNA"/>
</dbReference>
<feature type="compositionally biased region" description="Basic residues" evidence="1">
    <location>
        <begin position="501"/>
        <end position="522"/>
    </location>
</feature>
<feature type="compositionally biased region" description="Basic and acidic residues" evidence="1">
    <location>
        <begin position="565"/>
        <end position="575"/>
    </location>
</feature>
<evidence type="ECO:0000259" key="3">
    <source>
        <dbReference type="PROSITE" id="PS51352"/>
    </source>
</evidence>
<dbReference type="InterPro" id="IPR017937">
    <property type="entry name" value="Thioredoxin_CS"/>
</dbReference>
<feature type="compositionally biased region" description="Basic and acidic residues" evidence="1">
    <location>
        <begin position="596"/>
        <end position="607"/>
    </location>
</feature>
<keyword evidence="5" id="KW-1185">Reference proteome</keyword>